<gene>
    <name evidence="3" type="ORF">SAMN05443545_101565</name>
</gene>
<dbReference type="Gene3D" id="1.20.1270.180">
    <property type="match status" value="1"/>
</dbReference>
<evidence type="ECO:0000313" key="3">
    <source>
        <dbReference type="EMBL" id="SDW31095.1"/>
    </source>
</evidence>
<evidence type="ECO:0000313" key="4">
    <source>
        <dbReference type="Proteomes" id="UP000198500"/>
    </source>
</evidence>
<feature type="signal peptide" evidence="1">
    <location>
        <begin position="1"/>
        <end position="25"/>
    </location>
</feature>
<feature type="chain" id="PRO_5011530003" description="Lysozyme inhibitor LprI-like N-terminal domain-containing protein" evidence="1">
    <location>
        <begin position="26"/>
        <end position="160"/>
    </location>
</feature>
<dbReference type="RefSeq" id="WP_092567953.1">
    <property type="nucleotide sequence ID" value="NZ_BMXH01000001.1"/>
</dbReference>
<dbReference type="EMBL" id="FNNI01000001">
    <property type="protein sequence ID" value="SDW31095.1"/>
    <property type="molecule type" value="Genomic_DNA"/>
</dbReference>
<accession>A0A1H2SHX9</accession>
<dbReference type="InterPro" id="IPR009739">
    <property type="entry name" value="LprI-like_N"/>
</dbReference>
<reference evidence="3 4" key="1">
    <citation type="submission" date="2016-10" db="EMBL/GenBank/DDBJ databases">
        <authorList>
            <person name="de Groot N.N."/>
        </authorList>
    </citation>
    <scope>NUCLEOTIDE SEQUENCE [LARGE SCALE GENOMIC DNA]</scope>
    <source>
        <strain evidence="3 4">DSM 19219</strain>
    </source>
</reference>
<keyword evidence="1" id="KW-0732">Signal</keyword>
<keyword evidence="4" id="KW-1185">Reference proteome</keyword>
<dbReference type="STRING" id="574349.SAMN05443545_101565"/>
<dbReference type="Proteomes" id="UP000198500">
    <property type="component" value="Unassembled WGS sequence"/>
</dbReference>
<sequence length="160" mass="18079">MEHVRQACCLCGLILSSLMISTGHAQTNPDEADREDVSRQIEHQLDLCMEEGDWTADAMRECASKASDEWEDELDALRGRLSRALAGDARDAFDASQEAWEASRDAEFRFISAYHEELRKAELGQGDLLSVSEIMSRNTVLKDRAAQLQRYLDGLEEVRE</sequence>
<dbReference type="AlphaFoldDB" id="A0A1H2SHX9"/>
<name>A0A1H2SHX9_9GAMM</name>
<proteinExistence type="predicted"/>
<dbReference type="Pfam" id="PF07007">
    <property type="entry name" value="LprI"/>
    <property type="match status" value="1"/>
</dbReference>
<feature type="domain" description="Lysozyme inhibitor LprI-like N-terminal" evidence="2">
    <location>
        <begin position="55"/>
        <end position="148"/>
    </location>
</feature>
<evidence type="ECO:0000256" key="1">
    <source>
        <dbReference type="SAM" id="SignalP"/>
    </source>
</evidence>
<dbReference type="OrthoDB" id="6164179at2"/>
<protein>
    <recommendedName>
        <fullName evidence="2">Lysozyme inhibitor LprI-like N-terminal domain-containing protein</fullName>
    </recommendedName>
</protein>
<organism evidence="3 4">
    <name type="scientific">Aidingimonas halophila</name>
    <dbReference type="NCBI Taxonomy" id="574349"/>
    <lineage>
        <taxon>Bacteria</taxon>
        <taxon>Pseudomonadati</taxon>
        <taxon>Pseudomonadota</taxon>
        <taxon>Gammaproteobacteria</taxon>
        <taxon>Oceanospirillales</taxon>
        <taxon>Halomonadaceae</taxon>
        <taxon>Aidingimonas</taxon>
    </lineage>
</organism>
<evidence type="ECO:0000259" key="2">
    <source>
        <dbReference type="Pfam" id="PF07007"/>
    </source>
</evidence>